<dbReference type="InterPro" id="IPR000182">
    <property type="entry name" value="GNAT_dom"/>
</dbReference>
<evidence type="ECO:0000259" key="4">
    <source>
        <dbReference type="PROSITE" id="PS51186"/>
    </source>
</evidence>
<keyword evidence="3" id="KW-0963">Cytoplasm</keyword>
<dbReference type="Gene3D" id="3.40.630.30">
    <property type="match status" value="1"/>
</dbReference>
<evidence type="ECO:0000256" key="2">
    <source>
        <dbReference type="ARBA" id="ARBA00023315"/>
    </source>
</evidence>
<dbReference type="EMBL" id="JAEKLZ010000068">
    <property type="protein sequence ID" value="MBW8724027.1"/>
    <property type="molecule type" value="Genomic_DNA"/>
</dbReference>
<dbReference type="Pfam" id="PF00583">
    <property type="entry name" value="Acetyltransf_1"/>
    <property type="match status" value="1"/>
</dbReference>
<dbReference type="AlphaFoldDB" id="A0A952KCG9"/>
<name>A0A952KCG9_9PROT</name>
<evidence type="ECO:0000313" key="5">
    <source>
        <dbReference type="EMBL" id="MBW8724027.1"/>
    </source>
</evidence>
<sequence length="150" mass="15714">MRIVEVGPAEAAVLSALYETAFAEAWAPDQLAQLLAGPGVFALIALDETGEPAGYALGRVAADEAELLSIALLPDRRRRGEGRRLLDALAERSAAAGAATLFLEVATDNAAALALYRSAGFHEAGRRKGYYKVGDTTVDAIVMKRELGGA</sequence>
<dbReference type="InterPro" id="IPR006464">
    <property type="entry name" value="AcTrfase_RimI/Ard1"/>
</dbReference>
<keyword evidence="5" id="KW-0689">Ribosomal protein</keyword>
<dbReference type="PROSITE" id="PS51186">
    <property type="entry name" value="GNAT"/>
    <property type="match status" value="1"/>
</dbReference>
<dbReference type="InterPro" id="IPR016181">
    <property type="entry name" value="Acyl_CoA_acyltransferase"/>
</dbReference>
<keyword evidence="5" id="KW-0687">Ribonucleoprotein</keyword>
<dbReference type="Proteomes" id="UP000700706">
    <property type="component" value="Unassembled WGS sequence"/>
</dbReference>
<dbReference type="SUPFAM" id="SSF55729">
    <property type="entry name" value="Acyl-CoA N-acyltransferases (Nat)"/>
    <property type="match status" value="1"/>
</dbReference>
<keyword evidence="1" id="KW-0808">Transferase</keyword>
<reference evidence="5" key="1">
    <citation type="submission" date="2020-06" db="EMBL/GenBank/DDBJ databases">
        <title>Stable isotope informed genome-resolved metagenomics uncovers potential trophic interactions in rhizosphere soil.</title>
        <authorList>
            <person name="Starr E.P."/>
            <person name="Shi S."/>
            <person name="Blazewicz S.J."/>
            <person name="Koch B.J."/>
            <person name="Probst A.J."/>
            <person name="Hungate B.A."/>
            <person name="Pett-Ridge J."/>
            <person name="Firestone M.K."/>
            <person name="Banfield J.F."/>
        </authorList>
    </citation>
    <scope>NUCLEOTIDE SEQUENCE</scope>
    <source>
        <strain evidence="5">YM_69_17</strain>
    </source>
</reference>
<evidence type="ECO:0000256" key="1">
    <source>
        <dbReference type="ARBA" id="ARBA00022679"/>
    </source>
</evidence>
<dbReference type="GO" id="GO:0005840">
    <property type="term" value="C:ribosome"/>
    <property type="evidence" value="ECO:0007669"/>
    <property type="project" value="UniProtKB-KW"/>
</dbReference>
<dbReference type="GO" id="GO:0008999">
    <property type="term" value="F:protein-N-terminal-alanine acetyltransferase activity"/>
    <property type="evidence" value="ECO:0007669"/>
    <property type="project" value="UniProtKB-EC"/>
</dbReference>
<feature type="domain" description="N-acetyltransferase" evidence="4">
    <location>
        <begin position="1"/>
        <end position="148"/>
    </location>
</feature>
<dbReference type="InterPro" id="IPR050832">
    <property type="entry name" value="Bact_Acetyltransf"/>
</dbReference>
<organism evidence="5 6">
    <name type="scientific">Inquilinus limosus</name>
    <dbReference type="NCBI Taxonomy" id="171674"/>
    <lineage>
        <taxon>Bacteria</taxon>
        <taxon>Pseudomonadati</taxon>
        <taxon>Pseudomonadota</taxon>
        <taxon>Alphaproteobacteria</taxon>
        <taxon>Rhodospirillales</taxon>
        <taxon>Rhodospirillaceae</taxon>
        <taxon>Inquilinus</taxon>
    </lineage>
</organism>
<dbReference type="EC" id="2.3.1.266" evidence="3"/>
<dbReference type="NCBIfam" id="TIGR01575">
    <property type="entry name" value="rimI"/>
    <property type="match status" value="1"/>
</dbReference>
<evidence type="ECO:0000313" key="6">
    <source>
        <dbReference type="Proteomes" id="UP000700706"/>
    </source>
</evidence>
<evidence type="ECO:0000256" key="3">
    <source>
        <dbReference type="RuleBase" id="RU363094"/>
    </source>
</evidence>
<dbReference type="PANTHER" id="PTHR43877">
    <property type="entry name" value="AMINOALKYLPHOSPHONATE N-ACETYLTRANSFERASE-RELATED-RELATED"/>
    <property type="match status" value="1"/>
</dbReference>
<comment type="function">
    <text evidence="3">Acetylates the N-terminal alanine of ribosomal protein bS18.</text>
</comment>
<comment type="subcellular location">
    <subcellularLocation>
        <location evidence="3">Cytoplasm</location>
    </subcellularLocation>
</comment>
<comment type="catalytic activity">
    <reaction evidence="3">
        <text>N-terminal L-alanyl-[ribosomal protein bS18] + acetyl-CoA = N-terminal N(alpha)-acetyl-L-alanyl-[ribosomal protein bS18] + CoA + H(+)</text>
        <dbReference type="Rhea" id="RHEA:43756"/>
        <dbReference type="Rhea" id="RHEA-COMP:10676"/>
        <dbReference type="Rhea" id="RHEA-COMP:10677"/>
        <dbReference type="ChEBI" id="CHEBI:15378"/>
        <dbReference type="ChEBI" id="CHEBI:57287"/>
        <dbReference type="ChEBI" id="CHEBI:57288"/>
        <dbReference type="ChEBI" id="CHEBI:64718"/>
        <dbReference type="ChEBI" id="CHEBI:83683"/>
        <dbReference type="EC" id="2.3.1.266"/>
    </reaction>
</comment>
<comment type="similarity">
    <text evidence="3">Belongs to the acetyltransferase family. RimI subfamily.</text>
</comment>
<gene>
    <name evidence="5" type="primary">rimI</name>
    <name evidence="5" type="ORF">JF625_02550</name>
</gene>
<keyword evidence="2" id="KW-0012">Acyltransferase</keyword>
<accession>A0A952KCG9</accession>
<protein>
    <recommendedName>
        <fullName evidence="3">[Ribosomal protein bS18]-alanine N-acetyltransferase</fullName>
        <ecNumber evidence="3">2.3.1.266</ecNumber>
    </recommendedName>
</protein>
<dbReference type="GO" id="GO:0005737">
    <property type="term" value="C:cytoplasm"/>
    <property type="evidence" value="ECO:0007669"/>
    <property type="project" value="UniProtKB-SubCell"/>
</dbReference>
<comment type="caution">
    <text evidence="5">The sequence shown here is derived from an EMBL/GenBank/DDBJ whole genome shotgun (WGS) entry which is preliminary data.</text>
</comment>
<proteinExistence type="inferred from homology"/>